<proteinExistence type="predicted"/>
<feature type="transmembrane region" description="Helical" evidence="1">
    <location>
        <begin position="123"/>
        <end position="146"/>
    </location>
</feature>
<sequence>MFNRFFSLLWLRYRYLLNNKMILFVCVFTPIVDFSVLNFVPDVRGSIFLMSMAVITIYSLTAGTFTTLIISEEKDKKNLRTLILTGVTTPEYILSTILFPLLFSILGVCIMPIAFAISIPHIGVYALVTFLTITCFIFVNLAIALFCKNQTQASAVSLIFYLLIMSLPLFSSVNKVAKLLTDFSLLGAHNQYFNSMATFSLLTPQFFALIIWIVAMLVLVYIGFGWNRKH</sequence>
<organism evidence="2 3">
    <name type="scientific">Streptococcus cristatus</name>
    <dbReference type="NCBI Taxonomy" id="45634"/>
    <lineage>
        <taxon>Bacteria</taxon>
        <taxon>Bacillati</taxon>
        <taxon>Bacillota</taxon>
        <taxon>Bacilli</taxon>
        <taxon>Lactobacillales</taxon>
        <taxon>Streptococcaceae</taxon>
        <taxon>Streptococcus</taxon>
    </lineage>
</organism>
<gene>
    <name evidence="2" type="ORF">D8794_01945</name>
</gene>
<keyword evidence="1" id="KW-0472">Membrane</keyword>
<feature type="transmembrane region" description="Helical" evidence="1">
    <location>
        <begin position="158"/>
        <end position="177"/>
    </location>
</feature>
<accession>A0A428GX11</accession>
<feature type="transmembrane region" description="Helical" evidence="1">
    <location>
        <begin position="92"/>
        <end position="117"/>
    </location>
</feature>
<evidence type="ECO:0000313" key="3">
    <source>
        <dbReference type="Proteomes" id="UP000277890"/>
    </source>
</evidence>
<keyword evidence="1" id="KW-1133">Transmembrane helix</keyword>
<dbReference type="Proteomes" id="UP000277890">
    <property type="component" value="Unassembled WGS sequence"/>
</dbReference>
<reference evidence="2 3" key="1">
    <citation type="submission" date="2018-11" db="EMBL/GenBank/DDBJ databases">
        <title>Species Designations Belie Phenotypic and Genotypic Heterogeneity in Oral Streptococci.</title>
        <authorList>
            <person name="Velsko I."/>
        </authorList>
    </citation>
    <scope>NUCLEOTIDE SEQUENCE [LARGE SCALE GENOMIC DNA]</scope>
    <source>
        <strain evidence="2 3">A54</strain>
    </source>
</reference>
<dbReference type="EMBL" id="RJPQ01000001">
    <property type="protein sequence ID" value="RSJ88141.1"/>
    <property type="molecule type" value="Genomic_DNA"/>
</dbReference>
<feature type="transmembrane region" description="Helical" evidence="1">
    <location>
        <begin position="206"/>
        <end position="226"/>
    </location>
</feature>
<name>A0A428GX11_STRCR</name>
<protein>
    <submittedName>
        <fullName evidence="2">ABC-2 family transporter protein</fullName>
    </submittedName>
</protein>
<evidence type="ECO:0000256" key="1">
    <source>
        <dbReference type="SAM" id="Phobius"/>
    </source>
</evidence>
<evidence type="ECO:0000313" key="2">
    <source>
        <dbReference type="EMBL" id="RSJ88141.1"/>
    </source>
</evidence>
<keyword evidence="1" id="KW-0812">Transmembrane</keyword>
<dbReference type="RefSeq" id="WP_125370759.1">
    <property type="nucleotide sequence ID" value="NZ_RJPO01000001.1"/>
</dbReference>
<dbReference type="AlphaFoldDB" id="A0A428GX11"/>
<feature type="transmembrane region" description="Helical" evidence="1">
    <location>
        <begin position="21"/>
        <end position="41"/>
    </location>
</feature>
<comment type="caution">
    <text evidence="2">The sequence shown here is derived from an EMBL/GenBank/DDBJ whole genome shotgun (WGS) entry which is preliminary data.</text>
</comment>
<feature type="transmembrane region" description="Helical" evidence="1">
    <location>
        <begin position="47"/>
        <end position="71"/>
    </location>
</feature>